<organism evidence="3">
    <name type="scientific">Medioppia subpectinata</name>
    <dbReference type="NCBI Taxonomy" id="1979941"/>
    <lineage>
        <taxon>Eukaryota</taxon>
        <taxon>Metazoa</taxon>
        <taxon>Ecdysozoa</taxon>
        <taxon>Arthropoda</taxon>
        <taxon>Chelicerata</taxon>
        <taxon>Arachnida</taxon>
        <taxon>Acari</taxon>
        <taxon>Acariformes</taxon>
        <taxon>Sarcoptiformes</taxon>
        <taxon>Oribatida</taxon>
        <taxon>Brachypylina</taxon>
        <taxon>Oppioidea</taxon>
        <taxon>Oppiidae</taxon>
        <taxon>Medioppia</taxon>
    </lineage>
</organism>
<protein>
    <submittedName>
        <fullName evidence="3">Uncharacterized protein</fullName>
    </submittedName>
</protein>
<dbReference type="OrthoDB" id="5062115at2759"/>
<feature type="transmembrane region" description="Helical" evidence="2">
    <location>
        <begin position="71"/>
        <end position="91"/>
    </location>
</feature>
<keyword evidence="1" id="KW-1015">Disulfide bond</keyword>
<dbReference type="InterPro" id="IPR004156">
    <property type="entry name" value="OATP"/>
</dbReference>
<proteinExistence type="predicted"/>
<keyword evidence="2" id="KW-0472">Membrane</keyword>
<evidence type="ECO:0000256" key="2">
    <source>
        <dbReference type="SAM" id="Phobius"/>
    </source>
</evidence>
<keyword evidence="4" id="KW-1185">Reference proteome</keyword>
<dbReference type="PANTHER" id="PTHR11388">
    <property type="entry name" value="ORGANIC ANION TRANSPORTER"/>
    <property type="match status" value="1"/>
</dbReference>
<feature type="non-terminal residue" evidence="3">
    <location>
        <position position="1"/>
    </location>
</feature>
<dbReference type="EMBL" id="OC913622">
    <property type="protein sequence ID" value="CAD7651666.1"/>
    <property type="molecule type" value="Genomic_DNA"/>
</dbReference>
<gene>
    <name evidence="3" type="ORF">OSB1V03_LOCUS23477</name>
</gene>
<dbReference type="InterPro" id="IPR036259">
    <property type="entry name" value="MFS_trans_sf"/>
</dbReference>
<dbReference type="Pfam" id="PF03137">
    <property type="entry name" value="OATP"/>
    <property type="match status" value="1"/>
</dbReference>
<sequence>MCTCLGSCMELAIVSGFLVFLPKYLETQFSLGKSEANLFAGGIAVPGACVGIFLGGYLLKRFQMKPKGAIQFVLFFNLVCMGLYTALYFLGCDNVRMAGTTLPYSNNTRFDAFQVNLTAECNMGCRCSPNELEPVCDTQNKI</sequence>
<dbReference type="GO" id="GO:0043252">
    <property type="term" value="P:sodium-independent organic anion transport"/>
    <property type="evidence" value="ECO:0007669"/>
    <property type="project" value="TreeGrafter"/>
</dbReference>
<dbReference type="Proteomes" id="UP000759131">
    <property type="component" value="Unassembled WGS sequence"/>
</dbReference>
<keyword evidence="2" id="KW-1133">Transmembrane helix</keyword>
<evidence type="ECO:0000313" key="4">
    <source>
        <dbReference type="Proteomes" id="UP000759131"/>
    </source>
</evidence>
<evidence type="ECO:0000256" key="1">
    <source>
        <dbReference type="ARBA" id="ARBA00023157"/>
    </source>
</evidence>
<dbReference type="SUPFAM" id="SSF103473">
    <property type="entry name" value="MFS general substrate transporter"/>
    <property type="match status" value="1"/>
</dbReference>
<dbReference type="GO" id="GO:0016323">
    <property type="term" value="C:basolateral plasma membrane"/>
    <property type="evidence" value="ECO:0007669"/>
    <property type="project" value="TreeGrafter"/>
</dbReference>
<dbReference type="GO" id="GO:0015347">
    <property type="term" value="F:sodium-independent organic anion transmembrane transporter activity"/>
    <property type="evidence" value="ECO:0007669"/>
    <property type="project" value="TreeGrafter"/>
</dbReference>
<name>A0A7R9QNS8_9ACAR</name>
<reference evidence="3" key="1">
    <citation type="submission" date="2020-11" db="EMBL/GenBank/DDBJ databases">
        <authorList>
            <person name="Tran Van P."/>
        </authorList>
    </citation>
    <scope>NUCLEOTIDE SEQUENCE</scope>
</reference>
<dbReference type="EMBL" id="CAJPIZ010059047">
    <property type="protein sequence ID" value="CAG2123532.1"/>
    <property type="molecule type" value="Genomic_DNA"/>
</dbReference>
<evidence type="ECO:0000313" key="3">
    <source>
        <dbReference type="EMBL" id="CAD7651666.1"/>
    </source>
</evidence>
<dbReference type="AlphaFoldDB" id="A0A7R9QNS8"/>
<accession>A0A7R9QNS8</accession>
<feature type="transmembrane region" description="Helical" evidence="2">
    <location>
        <begin position="37"/>
        <end position="59"/>
    </location>
</feature>
<keyword evidence="2" id="KW-0812">Transmembrane</keyword>
<dbReference type="PANTHER" id="PTHR11388:SF142">
    <property type="entry name" value="SOLUTE CARRIER ORGANIC ANION TRANSPORTER FAMILY MEMBER 5A1"/>
    <property type="match status" value="1"/>
</dbReference>